<dbReference type="AlphaFoldDB" id="A0A4C1X353"/>
<reference evidence="2 3" key="1">
    <citation type="journal article" date="2019" name="Commun. Biol.">
        <title>The bagworm genome reveals a unique fibroin gene that provides high tensile strength.</title>
        <authorList>
            <person name="Kono N."/>
            <person name="Nakamura H."/>
            <person name="Ohtoshi R."/>
            <person name="Tomita M."/>
            <person name="Numata K."/>
            <person name="Arakawa K."/>
        </authorList>
    </citation>
    <scope>NUCLEOTIDE SEQUENCE [LARGE SCALE GENOMIC DNA]</scope>
</reference>
<sequence length="130" mass="14231">MSGSQLRKIITIRSPGDSRGDLSRRVRRRGPPGGADCHGNNVLFSLFRGGRGTGPRHTHPPLCGRFALIDARRLRYPFSYNTSSSSRICNRDAFARTIADDSNPSRLNSKSGAARGPARRGRELASRHSS</sequence>
<comment type="caution">
    <text evidence="2">The sequence shown here is derived from an EMBL/GenBank/DDBJ whole genome shotgun (WGS) entry which is preliminary data.</text>
</comment>
<gene>
    <name evidence="2" type="ORF">EVAR_58166_1</name>
</gene>
<evidence type="ECO:0000313" key="2">
    <source>
        <dbReference type="EMBL" id="GBP56717.1"/>
    </source>
</evidence>
<organism evidence="2 3">
    <name type="scientific">Eumeta variegata</name>
    <name type="common">Bagworm moth</name>
    <name type="synonym">Eumeta japonica</name>
    <dbReference type="NCBI Taxonomy" id="151549"/>
    <lineage>
        <taxon>Eukaryota</taxon>
        <taxon>Metazoa</taxon>
        <taxon>Ecdysozoa</taxon>
        <taxon>Arthropoda</taxon>
        <taxon>Hexapoda</taxon>
        <taxon>Insecta</taxon>
        <taxon>Pterygota</taxon>
        <taxon>Neoptera</taxon>
        <taxon>Endopterygota</taxon>
        <taxon>Lepidoptera</taxon>
        <taxon>Glossata</taxon>
        <taxon>Ditrysia</taxon>
        <taxon>Tineoidea</taxon>
        <taxon>Psychidae</taxon>
        <taxon>Oiketicinae</taxon>
        <taxon>Eumeta</taxon>
    </lineage>
</organism>
<evidence type="ECO:0000256" key="1">
    <source>
        <dbReference type="SAM" id="MobiDB-lite"/>
    </source>
</evidence>
<dbReference type="Proteomes" id="UP000299102">
    <property type="component" value="Unassembled WGS sequence"/>
</dbReference>
<evidence type="ECO:0000313" key="3">
    <source>
        <dbReference type="Proteomes" id="UP000299102"/>
    </source>
</evidence>
<keyword evidence="3" id="KW-1185">Reference proteome</keyword>
<dbReference type="EMBL" id="BGZK01000699">
    <property type="protein sequence ID" value="GBP56717.1"/>
    <property type="molecule type" value="Genomic_DNA"/>
</dbReference>
<feature type="compositionally biased region" description="Polar residues" evidence="1">
    <location>
        <begin position="100"/>
        <end position="111"/>
    </location>
</feature>
<accession>A0A4C1X353</accession>
<proteinExistence type="predicted"/>
<protein>
    <submittedName>
        <fullName evidence="2">Uncharacterized protein</fullName>
    </submittedName>
</protein>
<feature type="region of interest" description="Disordered" evidence="1">
    <location>
        <begin position="100"/>
        <end position="130"/>
    </location>
</feature>
<name>A0A4C1X353_EUMVA</name>
<feature type="region of interest" description="Disordered" evidence="1">
    <location>
        <begin position="1"/>
        <end position="35"/>
    </location>
</feature>
<feature type="compositionally biased region" description="Basic and acidic residues" evidence="1">
    <location>
        <begin position="120"/>
        <end position="130"/>
    </location>
</feature>